<dbReference type="Ensembl" id="ENSCMIT00000033795.1">
    <property type="protein sequence ID" value="ENSCMIP00000033289.1"/>
    <property type="gene ID" value="ENSCMIG00000014208.1"/>
</dbReference>
<reference evidence="2" key="5">
    <citation type="submission" date="2025-09" db="UniProtKB">
        <authorList>
            <consortium name="Ensembl"/>
        </authorList>
    </citation>
    <scope>IDENTIFICATION</scope>
</reference>
<reference evidence="2" key="4">
    <citation type="submission" date="2025-08" db="UniProtKB">
        <authorList>
            <consortium name="Ensembl"/>
        </authorList>
    </citation>
    <scope>IDENTIFICATION</scope>
</reference>
<reference evidence="3" key="1">
    <citation type="journal article" date="2006" name="Science">
        <title>Ancient noncoding elements conserved in the human genome.</title>
        <authorList>
            <person name="Venkatesh B."/>
            <person name="Kirkness E.F."/>
            <person name="Loh Y.H."/>
            <person name="Halpern A.L."/>
            <person name="Lee A.P."/>
            <person name="Johnson J."/>
            <person name="Dandona N."/>
            <person name="Viswanathan L.D."/>
            <person name="Tay A."/>
            <person name="Venter J.C."/>
            <person name="Strausberg R.L."/>
            <person name="Brenner S."/>
        </authorList>
    </citation>
    <scope>NUCLEOTIDE SEQUENCE [LARGE SCALE GENOMIC DNA]</scope>
</reference>
<keyword evidence="3" id="KW-1185">Reference proteome</keyword>
<dbReference type="AlphaFoldDB" id="A0A4W3IS42"/>
<reference evidence="3" key="2">
    <citation type="journal article" date="2007" name="PLoS Biol.">
        <title>Survey sequencing and comparative analysis of the elephant shark (Callorhinchus milii) genome.</title>
        <authorList>
            <person name="Venkatesh B."/>
            <person name="Kirkness E.F."/>
            <person name="Loh Y.H."/>
            <person name="Halpern A.L."/>
            <person name="Lee A.P."/>
            <person name="Johnson J."/>
            <person name="Dandona N."/>
            <person name="Viswanathan L.D."/>
            <person name="Tay A."/>
            <person name="Venter J.C."/>
            <person name="Strausberg R.L."/>
            <person name="Brenner S."/>
        </authorList>
    </citation>
    <scope>NUCLEOTIDE SEQUENCE [LARGE SCALE GENOMIC DNA]</scope>
</reference>
<dbReference type="GeneTree" id="ENSGT00970000196806"/>
<dbReference type="InParanoid" id="A0A4W3IS42"/>
<evidence type="ECO:0000256" key="1">
    <source>
        <dbReference type="SAM" id="MobiDB-lite"/>
    </source>
</evidence>
<protein>
    <submittedName>
        <fullName evidence="2">Uncharacterized protein</fullName>
    </submittedName>
</protein>
<sequence>MTKLRCRSRRGRSRKRSGRRTMRKTRCRGGRRRRKFSRRTRHPTYRRRVRKMAYPKRCARPREDLEPNLKAKAHRRLNESLKQHRMSLRMPI</sequence>
<accession>A0A4W3IS42</accession>
<evidence type="ECO:0000313" key="3">
    <source>
        <dbReference type="Proteomes" id="UP000314986"/>
    </source>
</evidence>
<reference evidence="3" key="3">
    <citation type="journal article" date="2014" name="Nature">
        <title>Elephant shark genome provides unique insights into gnathostome evolution.</title>
        <authorList>
            <consortium name="International Elephant Shark Genome Sequencing Consortium"/>
            <person name="Venkatesh B."/>
            <person name="Lee A.P."/>
            <person name="Ravi V."/>
            <person name="Maurya A.K."/>
            <person name="Lian M.M."/>
            <person name="Swann J.B."/>
            <person name="Ohta Y."/>
            <person name="Flajnik M.F."/>
            <person name="Sutoh Y."/>
            <person name="Kasahara M."/>
            <person name="Hoon S."/>
            <person name="Gangu V."/>
            <person name="Roy S.W."/>
            <person name="Irimia M."/>
            <person name="Korzh V."/>
            <person name="Kondrychyn I."/>
            <person name="Lim Z.W."/>
            <person name="Tay B.H."/>
            <person name="Tohari S."/>
            <person name="Kong K.W."/>
            <person name="Ho S."/>
            <person name="Lorente-Galdos B."/>
            <person name="Quilez J."/>
            <person name="Marques-Bonet T."/>
            <person name="Raney B.J."/>
            <person name="Ingham P.W."/>
            <person name="Tay A."/>
            <person name="Hillier L.W."/>
            <person name="Minx P."/>
            <person name="Boehm T."/>
            <person name="Wilson R.K."/>
            <person name="Brenner S."/>
            <person name="Warren W.C."/>
        </authorList>
    </citation>
    <scope>NUCLEOTIDE SEQUENCE [LARGE SCALE GENOMIC DNA]</scope>
</reference>
<name>A0A4W3IS42_CALMI</name>
<feature type="region of interest" description="Disordered" evidence="1">
    <location>
        <begin position="1"/>
        <end position="41"/>
    </location>
</feature>
<proteinExistence type="predicted"/>
<evidence type="ECO:0000313" key="2">
    <source>
        <dbReference type="Ensembl" id="ENSCMIP00000033289.1"/>
    </source>
</evidence>
<organism evidence="2 3">
    <name type="scientific">Callorhinchus milii</name>
    <name type="common">Ghost shark</name>
    <dbReference type="NCBI Taxonomy" id="7868"/>
    <lineage>
        <taxon>Eukaryota</taxon>
        <taxon>Metazoa</taxon>
        <taxon>Chordata</taxon>
        <taxon>Craniata</taxon>
        <taxon>Vertebrata</taxon>
        <taxon>Chondrichthyes</taxon>
        <taxon>Holocephali</taxon>
        <taxon>Chimaeriformes</taxon>
        <taxon>Callorhinchidae</taxon>
        <taxon>Callorhinchus</taxon>
    </lineage>
</organism>
<dbReference type="Proteomes" id="UP000314986">
    <property type="component" value="Unassembled WGS sequence"/>
</dbReference>